<dbReference type="GO" id="GO:0005829">
    <property type="term" value="C:cytosol"/>
    <property type="evidence" value="ECO:0007669"/>
    <property type="project" value="TreeGrafter"/>
</dbReference>
<dbReference type="AlphaFoldDB" id="A0A246KE63"/>
<dbReference type="CDD" id="cd00093">
    <property type="entry name" value="HTH_XRE"/>
    <property type="match status" value="1"/>
</dbReference>
<dbReference type="InterPro" id="IPR010982">
    <property type="entry name" value="Lambda_DNA-bd_dom_sf"/>
</dbReference>
<dbReference type="Proteomes" id="UP000197024">
    <property type="component" value="Chromosome"/>
</dbReference>
<protein>
    <submittedName>
        <fullName evidence="3">Transcriptional regulator</fullName>
    </submittedName>
</protein>
<reference evidence="3 4" key="1">
    <citation type="submission" date="2017-06" db="EMBL/GenBank/DDBJ databases">
        <title>Biodegradation of gentamicin by bacterial consortia AMQD4 in synthetic medium and raw gentamicin sewage.</title>
        <authorList>
            <person name="Chang H."/>
            <person name="Feng Y."/>
            <person name="Li Z."/>
            <person name="Xue J."/>
            <person name="Cheng D."/>
        </authorList>
    </citation>
    <scope>NUCLEOTIDE SEQUENCE [LARGE SCALE GENOMIC DNA]</scope>
    <source>
        <strain evidence="3 4">BZC3</strain>
    </source>
</reference>
<dbReference type="SMART" id="SM00530">
    <property type="entry name" value="HTH_XRE"/>
    <property type="match status" value="1"/>
</dbReference>
<dbReference type="PANTHER" id="PTHR46797">
    <property type="entry name" value="HTH-TYPE TRANSCRIPTIONAL REGULATOR"/>
    <property type="match status" value="1"/>
</dbReference>
<evidence type="ECO:0000259" key="2">
    <source>
        <dbReference type="PROSITE" id="PS50943"/>
    </source>
</evidence>
<gene>
    <name evidence="3" type="ORF">CD943_06340</name>
</gene>
<sequence length="70" mass="7960">MGWEKIIGGNLRRFRQARGMTQEGLAAEVHLDVRQIGRIERGQSFPSIGLLVHLSEILCVQPGQFFEREP</sequence>
<dbReference type="RefSeq" id="WP_081461910.1">
    <property type="nucleotide sequence ID" value="NZ_CP021995.1"/>
</dbReference>
<dbReference type="PROSITE" id="PS50943">
    <property type="entry name" value="HTH_CROC1"/>
    <property type="match status" value="1"/>
</dbReference>
<dbReference type="Gene3D" id="1.10.260.40">
    <property type="entry name" value="lambda repressor-like DNA-binding domains"/>
    <property type="match status" value="1"/>
</dbReference>
<evidence type="ECO:0000313" key="3">
    <source>
        <dbReference type="EMBL" id="ASD26545.1"/>
    </source>
</evidence>
<dbReference type="GO" id="GO:0003677">
    <property type="term" value="F:DNA binding"/>
    <property type="evidence" value="ECO:0007669"/>
    <property type="project" value="UniProtKB-KW"/>
</dbReference>
<proteinExistence type="predicted"/>
<dbReference type="GeneID" id="56575782"/>
<feature type="domain" description="HTH cro/C1-type" evidence="2">
    <location>
        <begin position="11"/>
        <end position="65"/>
    </location>
</feature>
<dbReference type="PANTHER" id="PTHR46797:SF1">
    <property type="entry name" value="METHYLPHOSPHONATE SYNTHASE"/>
    <property type="match status" value="1"/>
</dbReference>
<dbReference type="InterPro" id="IPR001387">
    <property type="entry name" value="Cro/C1-type_HTH"/>
</dbReference>
<keyword evidence="1" id="KW-0238">DNA-binding</keyword>
<accession>A0A246KE63</accession>
<organism evidence="3 4">
    <name type="scientific">Brevundimonas diminuta</name>
    <name type="common">Pseudomonas diminuta</name>
    <dbReference type="NCBI Taxonomy" id="293"/>
    <lineage>
        <taxon>Bacteria</taxon>
        <taxon>Pseudomonadati</taxon>
        <taxon>Pseudomonadota</taxon>
        <taxon>Alphaproteobacteria</taxon>
        <taxon>Caulobacterales</taxon>
        <taxon>Caulobacteraceae</taxon>
        <taxon>Brevundimonas</taxon>
    </lineage>
</organism>
<dbReference type="GO" id="GO:0003700">
    <property type="term" value="F:DNA-binding transcription factor activity"/>
    <property type="evidence" value="ECO:0007669"/>
    <property type="project" value="TreeGrafter"/>
</dbReference>
<reference evidence="3 4" key="2">
    <citation type="submission" date="2017-06" db="EMBL/GenBank/DDBJ databases">
        <authorList>
            <person name="Kim H.J."/>
            <person name="Triplett B.A."/>
        </authorList>
    </citation>
    <scope>NUCLEOTIDE SEQUENCE [LARGE SCALE GENOMIC DNA]</scope>
    <source>
        <strain evidence="3 4">BZC3</strain>
    </source>
</reference>
<name>A0A246KE63_BREDI</name>
<dbReference type="EMBL" id="CP021995">
    <property type="protein sequence ID" value="ASD26545.1"/>
    <property type="molecule type" value="Genomic_DNA"/>
</dbReference>
<dbReference type="InterPro" id="IPR050807">
    <property type="entry name" value="TransReg_Diox_bact_type"/>
</dbReference>
<dbReference type="Pfam" id="PF13560">
    <property type="entry name" value="HTH_31"/>
    <property type="match status" value="1"/>
</dbReference>
<dbReference type="SUPFAM" id="SSF47413">
    <property type="entry name" value="lambda repressor-like DNA-binding domains"/>
    <property type="match status" value="1"/>
</dbReference>
<evidence type="ECO:0000313" key="4">
    <source>
        <dbReference type="Proteomes" id="UP000197024"/>
    </source>
</evidence>
<evidence type="ECO:0000256" key="1">
    <source>
        <dbReference type="ARBA" id="ARBA00023125"/>
    </source>
</evidence>